<keyword evidence="3" id="KW-1185">Reference proteome</keyword>
<dbReference type="Proteomes" id="UP000265631">
    <property type="component" value="Unassembled WGS sequence"/>
</dbReference>
<dbReference type="EMBL" id="PXXK01000218">
    <property type="protein sequence ID" value="RFN48196.1"/>
    <property type="molecule type" value="Genomic_DNA"/>
</dbReference>
<reference evidence="2 3" key="1">
    <citation type="journal article" date="2018" name="PLoS Pathog.">
        <title>Evolution of structural diversity of trichothecenes, a family of toxins produced by plant pathogenic and entomopathogenic fungi.</title>
        <authorList>
            <person name="Proctor R.H."/>
            <person name="McCormick S.P."/>
            <person name="Kim H.S."/>
            <person name="Cardoza R.E."/>
            <person name="Stanley A.M."/>
            <person name="Lindo L."/>
            <person name="Kelly A."/>
            <person name="Brown D.W."/>
            <person name="Lee T."/>
            <person name="Vaughan M.M."/>
            <person name="Alexander N.J."/>
            <person name="Busman M."/>
            <person name="Gutierrez S."/>
        </authorList>
    </citation>
    <scope>NUCLEOTIDE SEQUENCE [LARGE SCALE GENOMIC DNA]</scope>
    <source>
        <strain evidence="2 3">NRRL 13405</strain>
    </source>
</reference>
<feature type="region of interest" description="Disordered" evidence="1">
    <location>
        <begin position="390"/>
        <end position="419"/>
    </location>
</feature>
<gene>
    <name evidence="2" type="ORF">FIE12Z_7554</name>
</gene>
<evidence type="ECO:0000313" key="2">
    <source>
        <dbReference type="EMBL" id="RFN48196.1"/>
    </source>
</evidence>
<comment type="caution">
    <text evidence="2">The sequence shown here is derived from an EMBL/GenBank/DDBJ whole genome shotgun (WGS) entry which is preliminary data.</text>
</comment>
<protein>
    <submittedName>
        <fullName evidence="2">Uncharacterized protein</fullName>
    </submittedName>
</protein>
<name>A0A395MJX9_9HYPO</name>
<sequence>MGRYIPDPFETLPSELRLRIFSFLQCKSSILPLIEASPAMLQQYLANKRRILRPALAAEFDEEMIQDAMAIILCPKAHLYLLIGRDAEPMAQHIRSWSQYQLPNPLEENNDYLLDRLNKLHNQLLILIEDYITKGIASCPPREYSCLPKTRTTERHLMFKNQVVTTRFDSAYLTAAERKKFLQAFLVYELCCKTSNVRLRFPQLFISEMVSECKLSRVQYEYLRCVDGYFRSLYGAIFAQCTEESFLRRAYEGCPLRFRVKASLAFDPNAYAPNLMWHKSQGASQGDYAACFPRLGLDRLLDFLSYDMSNKDDRKALKRKLKFVWDSQHPAKAKDWTKAFGVLMSANGRKSSRDIYGKIGVCHQDEPQLRVAQQSAWIFFDDERFYPPEPMSQWMERPKHPRRQPGKKRDFSEYVTHWE</sequence>
<accession>A0A395MJX9</accession>
<organism evidence="2 3">
    <name type="scientific">Fusarium flagelliforme</name>
    <dbReference type="NCBI Taxonomy" id="2675880"/>
    <lineage>
        <taxon>Eukaryota</taxon>
        <taxon>Fungi</taxon>
        <taxon>Dikarya</taxon>
        <taxon>Ascomycota</taxon>
        <taxon>Pezizomycotina</taxon>
        <taxon>Sordariomycetes</taxon>
        <taxon>Hypocreomycetidae</taxon>
        <taxon>Hypocreales</taxon>
        <taxon>Nectriaceae</taxon>
        <taxon>Fusarium</taxon>
        <taxon>Fusarium incarnatum-equiseti species complex</taxon>
    </lineage>
</organism>
<evidence type="ECO:0000256" key="1">
    <source>
        <dbReference type="SAM" id="MobiDB-lite"/>
    </source>
</evidence>
<evidence type="ECO:0000313" key="3">
    <source>
        <dbReference type="Proteomes" id="UP000265631"/>
    </source>
</evidence>
<dbReference type="AlphaFoldDB" id="A0A395MJX9"/>
<feature type="compositionally biased region" description="Basic and acidic residues" evidence="1">
    <location>
        <begin position="407"/>
        <end position="419"/>
    </location>
</feature>
<proteinExistence type="predicted"/>